<dbReference type="AlphaFoldDB" id="U5GYI8"/>
<feature type="compositionally biased region" description="Low complexity" evidence="3">
    <location>
        <begin position="17"/>
        <end position="29"/>
    </location>
</feature>
<feature type="compositionally biased region" description="Acidic residues" evidence="3">
    <location>
        <begin position="99"/>
        <end position="108"/>
    </location>
</feature>
<comment type="similarity">
    <text evidence="1 2">Belongs to the DSS1/SEM1 family.</text>
</comment>
<feature type="compositionally biased region" description="Acidic residues" evidence="3">
    <location>
        <begin position="38"/>
        <end position="52"/>
    </location>
</feature>
<dbReference type="Proteomes" id="UP000017200">
    <property type="component" value="Unassembled WGS sequence"/>
</dbReference>
<organism evidence="4">
    <name type="scientific">Microbotryum lychnidis-dioicae (strain p1A1 Lamole / MvSl-1064)</name>
    <name type="common">Anther smut fungus</name>
    <dbReference type="NCBI Taxonomy" id="683840"/>
    <lineage>
        <taxon>Eukaryota</taxon>
        <taxon>Fungi</taxon>
        <taxon>Dikarya</taxon>
        <taxon>Basidiomycota</taxon>
        <taxon>Pucciniomycotina</taxon>
        <taxon>Microbotryomycetes</taxon>
        <taxon>Microbotryales</taxon>
        <taxon>Microbotryaceae</taxon>
        <taxon>Microbotryum</taxon>
    </lineage>
</organism>
<feature type="compositionally biased region" description="Low complexity" evidence="3">
    <location>
        <begin position="72"/>
        <end position="98"/>
    </location>
</feature>
<reference evidence="6" key="1">
    <citation type="submission" date="2010-11" db="EMBL/GenBank/DDBJ databases">
        <title>The genome sequence of Microbotryum violaceum strain p1A1 Lamole.</title>
        <authorList>
            <person name="Cuomo C."/>
            <person name="Perlin M."/>
            <person name="Young S.K."/>
            <person name="Zeng Q."/>
            <person name="Gargeya S."/>
            <person name="Alvarado L."/>
            <person name="Berlin A."/>
            <person name="Chapman S.B."/>
            <person name="Chen Z."/>
            <person name="Freedman E."/>
            <person name="Gellesch M."/>
            <person name="Goldberg J."/>
            <person name="Griggs A."/>
            <person name="Gujja S."/>
            <person name="Heilman E."/>
            <person name="Heiman D."/>
            <person name="Howarth C."/>
            <person name="Mehta T."/>
            <person name="Neiman D."/>
            <person name="Pearson M."/>
            <person name="Roberts A."/>
            <person name="Saif S."/>
            <person name="Shea T."/>
            <person name="Shenoy N."/>
            <person name="Sisk P."/>
            <person name="Stolte C."/>
            <person name="Sykes S."/>
            <person name="White J."/>
            <person name="Yandava C."/>
            <person name="Haas B."/>
            <person name="Nusbaum C."/>
            <person name="Birren B."/>
        </authorList>
    </citation>
    <scope>NUCLEOTIDE SEQUENCE [LARGE SCALE GENOMIC DNA]</scope>
    <source>
        <strain evidence="6">p1A1 Lamole</strain>
    </source>
</reference>
<evidence type="ECO:0000256" key="3">
    <source>
        <dbReference type="SAM" id="MobiDB-lite"/>
    </source>
</evidence>
<dbReference type="InterPro" id="IPR007834">
    <property type="entry name" value="DSS1_SEM1"/>
</dbReference>
<protein>
    <recommendedName>
        <fullName evidence="2">26S proteasome complex subunit SEM1</fullName>
    </recommendedName>
</protein>
<keyword evidence="2" id="KW-0647">Proteasome</keyword>
<dbReference type="InParanoid" id="U5GYI8"/>
<dbReference type="OMA" id="LWQDNWD"/>
<dbReference type="GO" id="GO:0000724">
    <property type="term" value="P:double-strand break repair via homologous recombination"/>
    <property type="evidence" value="ECO:0007669"/>
    <property type="project" value="TreeGrafter"/>
</dbReference>
<proteinExistence type="inferred from homology"/>
<reference evidence="4 6" key="3">
    <citation type="journal article" date="2015" name="BMC Genomics">
        <title>Sex and parasites: genomic and transcriptomic analysis of Microbotryum lychnidis-dioicae, the biotrophic and plant-castrating anther smut fungus.</title>
        <authorList>
            <person name="Perlin M.H."/>
            <person name="Amselem J."/>
            <person name="Fontanillas E."/>
            <person name="Toh S.S."/>
            <person name="Chen Z."/>
            <person name="Goldberg J."/>
            <person name="Duplessis S."/>
            <person name="Henrissat B."/>
            <person name="Young S."/>
            <person name="Zeng Q."/>
            <person name="Aguileta G."/>
            <person name="Petit E."/>
            <person name="Badouin H."/>
            <person name="Andrews J."/>
            <person name="Razeeq D."/>
            <person name="Gabaldon T."/>
            <person name="Quesneville H."/>
            <person name="Giraud T."/>
            <person name="Hood M.E."/>
            <person name="Schultz D.J."/>
            <person name="Cuomo C.A."/>
        </authorList>
    </citation>
    <scope>NUCLEOTIDE SEQUENCE [LARGE SCALE GENOMIC DNA]</scope>
    <source>
        <strain evidence="6">p1A1 Lamole</strain>
        <strain evidence="4">P1A1 Lamole</strain>
    </source>
</reference>
<keyword evidence="6" id="KW-1185">Reference proteome</keyword>
<accession>U5GYI8</accession>
<dbReference type="GO" id="GO:0008541">
    <property type="term" value="C:proteasome regulatory particle, lid subcomplex"/>
    <property type="evidence" value="ECO:0007669"/>
    <property type="project" value="UniProtKB-UniRule"/>
</dbReference>
<dbReference type="FunCoup" id="U5GYI8">
    <property type="interactions" value="64"/>
</dbReference>
<evidence type="ECO:0000256" key="2">
    <source>
        <dbReference type="RuleBase" id="RU369057"/>
    </source>
</evidence>
<dbReference type="SMART" id="SM01385">
    <property type="entry name" value="DSS1_SEM1"/>
    <property type="match status" value="1"/>
</dbReference>
<evidence type="ECO:0000256" key="1">
    <source>
        <dbReference type="ARBA" id="ARBA00034491"/>
    </source>
</evidence>
<dbReference type="STRING" id="683840.U5GYI8"/>
<dbReference type="PANTHER" id="PTHR16771:SF0">
    <property type="entry name" value="26S PROTEASOME COMPLEX SUBUNIT SEM1"/>
    <property type="match status" value="1"/>
</dbReference>
<gene>
    <name evidence="4" type="ORF">MVLG_00255</name>
</gene>
<evidence type="ECO:0000313" key="5">
    <source>
        <dbReference type="EnsemblFungi" id="MVLG_00255T0"/>
    </source>
</evidence>
<dbReference type="GO" id="GO:0006406">
    <property type="term" value="P:mRNA export from nucleus"/>
    <property type="evidence" value="ECO:0007669"/>
    <property type="project" value="UniProtKB-UniRule"/>
</dbReference>
<comment type="function">
    <text evidence="2">Component of the 26S proteasome, a multiprotein complex involved in the ATP-dependent degradation of ubiquitinated proteins.</text>
</comment>
<comment type="subcellular location">
    <subcellularLocation>
        <location evidence="2">Nucleus</location>
    </subcellularLocation>
</comment>
<dbReference type="PANTHER" id="PTHR16771">
    <property type="entry name" value="26 PROTEASOME COMPLEX SUBUNIT DSS1"/>
    <property type="match status" value="1"/>
</dbReference>
<evidence type="ECO:0000313" key="6">
    <source>
        <dbReference type="Proteomes" id="UP000017200"/>
    </source>
</evidence>
<keyword evidence="2" id="KW-0539">Nucleus</keyword>
<dbReference type="EnsemblFungi" id="MVLG_00255T0">
    <property type="protein sequence ID" value="MVLG_00255T0"/>
    <property type="gene ID" value="MVLG_00255"/>
</dbReference>
<dbReference type="OrthoDB" id="5586203at2759"/>
<reference evidence="4" key="2">
    <citation type="submission" date="2010-11" db="EMBL/GenBank/DDBJ databases">
        <authorList>
            <consortium name="The Broad Institute Genome Sequencing Platform"/>
            <person name="Earl A."/>
            <person name="Ward D."/>
            <person name="Feldgarden M."/>
            <person name="Gevers D."/>
            <person name="Butler R."/>
            <person name="Young S.K."/>
            <person name="Zeng Q."/>
            <person name="Gargeya S."/>
            <person name="Fitzgerald M."/>
            <person name="Haas B."/>
            <person name="Abouelleil A."/>
            <person name="Alvarado L."/>
            <person name="Arachchi H.M."/>
            <person name="Berlin A."/>
            <person name="Brown A."/>
            <person name="Chapman S.B."/>
            <person name="Chen Z."/>
            <person name="Dunbar C."/>
            <person name="Freedman E."/>
            <person name="Gearin G."/>
            <person name="Gellesch M."/>
            <person name="Goldberg J."/>
            <person name="Griggs A."/>
            <person name="Gujja S."/>
            <person name="Heilman E."/>
            <person name="Heiman D."/>
            <person name="Howarth C."/>
            <person name="Larson L."/>
            <person name="Lui A."/>
            <person name="MacDonald P.J.P."/>
            <person name="Mehta T."/>
            <person name="Montmayeur A."/>
            <person name="Murphy C."/>
            <person name="Neiman D."/>
            <person name="Pearson M."/>
            <person name="Priest M."/>
            <person name="Roberts A."/>
            <person name="Saif S."/>
            <person name="Shea T."/>
            <person name="Shenoy N."/>
            <person name="Sisk P."/>
            <person name="Stolte C."/>
            <person name="Sykes S."/>
            <person name="White J."/>
            <person name="Yandava C."/>
            <person name="Wortman J."/>
            <person name="Nusbaum C."/>
            <person name="Birren B."/>
        </authorList>
    </citation>
    <scope>NUCLEOTIDE SEQUENCE</scope>
    <source>
        <strain evidence="4">P1A1 Lamole</strain>
    </source>
</reference>
<evidence type="ECO:0000313" key="4">
    <source>
        <dbReference type="EMBL" id="KDE09857.1"/>
    </source>
</evidence>
<feature type="compositionally biased region" description="Low complexity" evidence="3">
    <location>
        <begin position="1"/>
        <end position="10"/>
    </location>
</feature>
<dbReference type="EMBL" id="GL541643">
    <property type="protein sequence ID" value="KDE09857.1"/>
    <property type="molecule type" value="Genomic_DNA"/>
</dbReference>
<sequence length="125" mass="13166">MSSTSPSSTSKDGQTTPAAAAAAASSSPPLDQLPALHEDDEFEEFASQDWDDSATYSNVLASKSGPTGAGGAAAATAAAGTEAQQQQQKQGLDSLWQDNWDDDDVEDDFSVALREQLRKQDQMQL</sequence>
<dbReference type="GO" id="GO:0043248">
    <property type="term" value="P:proteasome assembly"/>
    <property type="evidence" value="ECO:0007669"/>
    <property type="project" value="UniProtKB-UniRule"/>
</dbReference>
<name>U5GYI8_USTV1</name>
<feature type="region of interest" description="Disordered" evidence="3">
    <location>
        <begin position="1"/>
        <end position="108"/>
    </location>
</feature>
<reference evidence="5" key="4">
    <citation type="submission" date="2015-06" db="UniProtKB">
        <authorList>
            <consortium name="EnsemblFungi"/>
        </authorList>
    </citation>
    <scope>IDENTIFICATION</scope>
</reference>
<dbReference type="EMBL" id="AEIJ01000018">
    <property type="status" value="NOT_ANNOTATED_CDS"/>
    <property type="molecule type" value="Genomic_DNA"/>
</dbReference>
<dbReference type="GO" id="GO:0005634">
    <property type="term" value="C:nucleus"/>
    <property type="evidence" value="ECO:0007669"/>
    <property type="project" value="UniProtKB-SubCell"/>
</dbReference>
<dbReference type="HOGENOM" id="CLU_141774_0_0_1"/>
<dbReference type="Pfam" id="PF05160">
    <property type="entry name" value="DSS1_SEM1"/>
    <property type="match status" value="1"/>
</dbReference>